<dbReference type="InterPro" id="IPR001680">
    <property type="entry name" value="WD40_rpt"/>
</dbReference>
<dbReference type="GO" id="GO:0051015">
    <property type="term" value="F:actin filament binding"/>
    <property type="evidence" value="ECO:0000318"/>
    <property type="project" value="GO_Central"/>
</dbReference>
<protein>
    <recommendedName>
        <fullName evidence="8">Actin-related protein 2/3 complex subunit</fullName>
    </recommendedName>
</protein>
<dbReference type="SMART" id="SM00320">
    <property type="entry name" value="WD40"/>
    <property type="match status" value="5"/>
</dbReference>
<dbReference type="PANTHER" id="PTHR10709:SF2">
    <property type="entry name" value="ACTIN-RELATED PROTEIN 2_3 COMPLEX SUBUNIT"/>
    <property type="match status" value="1"/>
</dbReference>
<dbReference type="PANTHER" id="PTHR10709">
    <property type="entry name" value="ACTIN-RELATED PROTEIN 2/3 COMPLEX SUBUNIT 1"/>
    <property type="match status" value="1"/>
</dbReference>
<keyword evidence="3 8" id="KW-0963">Cytoplasm</keyword>
<evidence type="ECO:0000256" key="2">
    <source>
        <dbReference type="ARBA" id="ARBA00006260"/>
    </source>
</evidence>
<comment type="function">
    <text evidence="8">Functions as component of the Arp2/3 complex which is involved in regulation of actin polymerization and together with an activating nucleation-promoting factor (NPF) mediates the formation of branched actin networks.</text>
</comment>
<feature type="repeat" description="WD" evidence="9">
    <location>
        <begin position="48"/>
        <end position="82"/>
    </location>
</feature>
<evidence type="ECO:0000313" key="11">
    <source>
        <dbReference type="Proteomes" id="UP000007110"/>
    </source>
</evidence>
<dbReference type="GO" id="GO:0034314">
    <property type="term" value="P:Arp2/3 complex-mediated actin nucleation"/>
    <property type="evidence" value="ECO:0000318"/>
    <property type="project" value="GO_Central"/>
</dbReference>
<comment type="similarity">
    <text evidence="2 8">Belongs to the WD repeat ARPC1 family.</text>
</comment>
<accession>A0A7M7NSH7</accession>
<dbReference type="PROSITE" id="PS50082">
    <property type="entry name" value="WD_REPEATS_2"/>
    <property type="match status" value="1"/>
</dbReference>
<reference evidence="11" key="1">
    <citation type="submission" date="2015-02" db="EMBL/GenBank/DDBJ databases">
        <title>Genome sequencing for Strongylocentrotus purpuratus.</title>
        <authorList>
            <person name="Murali S."/>
            <person name="Liu Y."/>
            <person name="Vee V."/>
            <person name="English A."/>
            <person name="Wang M."/>
            <person name="Skinner E."/>
            <person name="Han Y."/>
            <person name="Muzny D.M."/>
            <person name="Worley K.C."/>
            <person name="Gibbs R.A."/>
        </authorList>
    </citation>
    <scope>NUCLEOTIDE SEQUENCE</scope>
</reference>
<evidence type="ECO:0000256" key="1">
    <source>
        <dbReference type="ARBA" id="ARBA00004245"/>
    </source>
</evidence>
<dbReference type="AlphaFoldDB" id="A0A7M7NSH7"/>
<evidence type="ECO:0000256" key="5">
    <source>
        <dbReference type="ARBA" id="ARBA00022737"/>
    </source>
</evidence>
<dbReference type="RefSeq" id="XP_030840054.1">
    <property type="nucleotide sequence ID" value="XM_030984194.1"/>
</dbReference>
<dbReference type="OMA" id="EIHIFEW"/>
<dbReference type="GO" id="GO:0005885">
    <property type="term" value="C:Arp2/3 protein complex"/>
    <property type="evidence" value="ECO:0000318"/>
    <property type="project" value="GO_Central"/>
</dbReference>
<dbReference type="Proteomes" id="UP000007110">
    <property type="component" value="Unassembled WGS sequence"/>
</dbReference>
<sequence length="367" mass="40752">MEKHSFGLEPITCHAWNKNRTQVAVSANSQEVDIYEKKGTSWNKKYTLGEHTQRVTSIDWAANSNRIVTCGSDRNAYVWSLNGNDEWKPSLVILRINRAATCVRWSPKENKFAVGSGARLVSICYFEDDNDWWVSKHIKKPIRSTVTTLDWHPNNMLLACGSTDFKVRVFSAYVKDIETKPSSNTWGTKMPFGVCLKEFGGGGGWVHSVSFDKIGDRLAWCGHDSTLTVVNGASDFALGHCVMKTLPCLTLQWMGPSTIIAAGHDCELMRFRVDDKTKITFEGKVSVAQKKSAGTVSAMAMFKNLDKRATADDDSKKASVHQNSINQLFIHTGEKEAIAKLSSVGMDGQMVIWNQSSLEASLGNMKI</sequence>
<keyword evidence="4 9" id="KW-0853">WD repeat</keyword>
<dbReference type="InterPro" id="IPR017383">
    <property type="entry name" value="ARPC1"/>
</dbReference>
<dbReference type="EnsemblMetazoa" id="XM_030984194">
    <property type="protein sequence ID" value="XP_030840054"/>
    <property type="gene ID" value="LOC585909"/>
</dbReference>
<evidence type="ECO:0000256" key="6">
    <source>
        <dbReference type="ARBA" id="ARBA00023203"/>
    </source>
</evidence>
<dbReference type="GeneID" id="585909"/>
<keyword evidence="5" id="KW-0677">Repeat</keyword>
<comment type="subcellular location">
    <subcellularLocation>
        <location evidence="1">Cytoplasm</location>
        <location evidence="1">Cytoskeleton</location>
    </subcellularLocation>
</comment>
<dbReference type="PROSITE" id="PS50294">
    <property type="entry name" value="WD_REPEATS_REGION"/>
    <property type="match status" value="1"/>
</dbReference>
<dbReference type="Pfam" id="PF00400">
    <property type="entry name" value="WD40"/>
    <property type="match status" value="2"/>
</dbReference>
<evidence type="ECO:0000256" key="9">
    <source>
        <dbReference type="PROSITE-ProRule" id="PRU00221"/>
    </source>
</evidence>
<evidence type="ECO:0000256" key="7">
    <source>
        <dbReference type="ARBA" id="ARBA00023212"/>
    </source>
</evidence>
<evidence type="ECO:0000256" key="3">
    <source>
        <dbReference type="ARBA" id="ARBA00022490"/>
    </source>
</evidence>
<dbReference type="FunFam" id="2.130.10.10:FF:003549">
    <property type="entry name" value="Uncharacterized protein"/>
    <property type="match status" value="1"/>
</dbReference>
<dbReference type="KEGG" id="spu:585909"/>
<dbReference type="InParanoid" id="A0A7M7NSH7"/>
<keyword evidence="6 8" id="KW-0009">Actin-binding</keyword>
<dbReference type="OrthoDB" id="406844at2759"/>
<dbReference type="InterPro" id="IPR015943">
    <property type="entry name" value="WD40/YVTN_repeat-like_dom_sf"/>
</dbReference>
<organism evidence="10 11">
    <name type="scientific">Strongylocentrotus purpuratus</name>
    <name type="common">Purple sea urchin</name>
    <dbReference type="NCBI Taxonomy" id="7668"/>
    <lineage>
        <taxon>Eukaryota</taxon>
        <taxon>Metazoa</taxon>
        <taxon>Echinodermata</taxon>
        <taxon>Eleutherozoa</taxon>
        <taxon>Echinozoa</taxon>
        <taxon>Echinoidea</taxon>
        <taxon>Euechinoidea</taxon>
        <taxon>Echinacea</taxon>
        <taxon>Camarodonta</taxon>
        <taxon>Echinidea</taxon>
        <taxon>Strongylocentrotidae</taxon>
        <taxon>Strongylocentrotus</taxon>
    </lineage>
</organism>
<keyword evidence="7 8" id="KW-0206">Cytoskeleton</keyword>
<dbReference type="FunCoup" id="A0A7M7NSH7">
    <property type="interactions" value="2410"/>
</dbReference>
<dbReference type="SUPFAM" id="SSF50978">
    <property type="entry name" value="WD40 repeat-like"/>
    <property type="match status" value="1"/>
</dbReference>
<dbReference type="InterPro" id="IPR036322">
    <property type="entry name" value="WD40_repeat_dom_sf"/>
</dbReference>
<name>A0A7M7NSH7_STRPU</name>
<proteinExistence type="inferred from homology"/>
<evidence type="ECO:0000313" key="10">
    <source>
        <dbReference type="EnsemblMetazoa" id="XP_030840054"/>
    </source>
</evidence>
<reference evidence="10" key="2">
    <citation type="submission" date="2021-01" db="UniProtKB">
        <authorList>
            <consortium name="EnsemblMetazoa"/>
        </authorList>
    </citation>
    <scope>IDENTIFICATION</scope>
</reference>
<dbReference type="Gene3D" id="2.130.10.10">
    <property type="entry name" value="YVTN repeat-like/Quinoprotein amine dehydrogenase"/>
    <property type="match status" value="1"/>
</dbReference>
<evidence type="ECO:0000256" key="4">
    <source>
        <dbReference type="ARBA" id="ARBA00022574"/>
    </source>
</evidence>
<dbReference type="PIRSF" id="PIRSF038093">
    <property type="entry name" value="ARP2/3_su1"/>
    <property type="match status" value="1"/>
</dbReference>
<keyword evidence="11" id="KW-1185">Reference proteome</keyword>
<evidence type="ECO:0000256" key="8">
    <source>
        <dbReference type="PIRNR" id="PIRNR038093"/>
    </source>
</evidence>